<name>A0A9W4T026_9GLOM</name>
<dbReference type="EMBL" id="CAMKVN010004897">
    <property type="protein sequence ID" value="CAI2187946.1"/>
    <property type="molecule type" value="Genomic_DNA"/>
</dbReference>
<dbReference type="AlphaFoldDB" id="A0A9W4T026"/>
<keyword evidence="2" id="KW-1185">Reference proteome</keyword>
<sequence>MLIANHFLTPEIALPALESDKQDYSDFKTYIDNSSNQYVCNFPNLGRDATLVIPIPVKGVASQVSEELNKDGKTIWLNTHGTGVNYLHVRIDNSPKYYFFEDYKNPNYVPIPQTPKEKLLANLDKICLDPTGEAKKHGQHKITDQNGEEINLEEYLSFEERERDIFHKEIRTAIINNIKKNPQD</sequence>
<gene>
    <name evidence="1" type="ORF">FWILDA_LOCUS13335</name>
</gene>
<dbReference type="OrthoDB" id="2442587at2759"/>
<protein>
    <submittedName>
        <fullName evidence="1">8172_t:CDS:1</fullName>
    </submittedName>
</protein>
<dbReference type="Proteomes" id="UP001153678">
    <property type="component" value="Unassembled WGS sequence"/>
</dbReference>
<dbReference type="Pfam" id="PF22086">
    <property type="entry name" value="DUF6940"/>
    <property type="match status" value="2"/>
</dbReference>
<evidence type="ECO:0000313" key="2">
    <source>
        <dbReference type="Proteomes" id="UP001153678"/>
    </source>
</evidence>
<proteinExistence type="predicted"/>
<organism evidence="1 2">
    <name type="scientific">Funneliformis geosporum</name>
    <dbReference type="NCBI Taxonomy" id="1117311"/>
    <lineage>
        <taxon>Eukaryota</taxon>
        <taxon>Fungi</taxon>
        <taxon>Fungi incertae sedis</taxon>
        <taxon>Mucoromycota</taxon>
        <taxon>Glomeromycotina</taxon>
        <taxon>Glomeromycetes</taxon>
        <taxon>Glomerales</taxon>
        <taxon>Glomeraceae</taxon>
        <taxon>Funneliformis</taxon>
    </lineage>
</organism>
<accession>A0A9W4T026</accession>
<reference evidence="1" key="1">
    <citation type="submission" date="2022-08" db="EMBL/GenBank/DDBJ databases">
        <authorList>
            <person name="Kallberg Y."/>
            <person name="Tangrot J."/>
            <person name="Rosling A."/>
        </authorList>
    </citation>
    <scope>NUCLEOTIDE SEQUENCE</scope>
    <source>
        <strain evidence="1">Wild A</strain>
    </source>
</reference>
<dbReference type="InterPro" id="IPR054220">
    <property type="entry name" value="DUF6940"/>
</dbReference>
<comment type="caution">
    <text evidence="1">The sequence shown here is derived from an EMBL/GenBank/DDBJ whole genome shotgun (WGS) entry which is preliminary data.</text>
</comment>
<evidence type="ECO:0000313" key="1">
    <source>
        <dbReference type="EMBL" id="CAI2187946.1"/>
    </source>
</evidence>